<reference evidence="2 3" key="1">
    <citation type="submission" date="2020-02" db="EMBL/GenBank/DDBJ databases">
        <authorList>
            <person name="Ma Q."/>
            <person name="Huang Y."/>
            <person name="Song X."/>
            <person name="Pei D."/>
        </authorList>
    </citation>
    <scope>NUCLEOTIDE SEQUENCE [LARGE SCALE GENOMIC DNA]</scope>
    <source>
        <strain evidence="2">Sxm20200214</strain>
        <tissue evidence="2">Leaf</tissue>
    </source>
</reference>
<keyword evidence="3" id="KW-1185">Reference proteome</keyword>
<feature type="region of interest" description="Disordered" evidence="1">
    <location>
        <begin position="1"/>
        <end position="21"/>
    </location>
</feature>
<evidence type="ECO:0000256" key="1">
    <source>
        <dbReference type="SAM" id="MobiDB-lite"/>
    </source>
</evidence>
<feature type="compositionally biased region" description="Polar residues" evidence="1">
    <location>
        <begin position="1"/>
        <end position="10"/>
    </location>
</feature>
<accession>A0A8X7VI12</accession>
<organism evidence="2 3">
    <name type="scientific">Brassica carinata</name>
    <name type="common">Ethiopian mustard</name>
    <name type="synonym">Abyssinian cabbage</name>
    <dbReference type="NCBI Taxonomy" id="52824"/>
    <lineage>
        <taxon>Eukaryota</taxon>
        <taxon>Viridiplantae</taxon>
        <taxon>Streptophyta</taxon>
        <taxon>Embryophyta</taxon>
        <taxon>Tracheophyta</taxon>
        <taxon>Spermatophyta</taxon>
        <taxon>Magnoliopsida</taxon>
        <taxon>eudicotyledons</taxon>
        <taxon>Gunneridae</taxon>
        <taxon>Pentapetalae</taxon>
        <taxon>rosids</taxon>
        <taxon>malvids</taxon>
        <taxon>Brassicales</taxon>
        <taxon>Brassicaceae</taxon>
        <taxon>Brassiceae</taxon>
        <taxon>Brassica</taxon>
    </lineage>
</organism>
<dbReference type="AlphaFoldDB" id="A0A8X7VI12"/>
<feature type="region of interest" description="Disordered" evidence="1">
    <location>
        <begin position="153"/>
        <end position="177"/>
    </location>
</feature>
<evidence type="ECO:0000313" key="3">
    <source>
        <dbReference type="Proteomes" id="UP000886595"/>
    </source>
</evidence>
<comment type="caution">
    <text evidence="2">The sequence shown here is derived from an EMBL/GenBank/DDBJ whole genome shotgun (WGS) entry which is preliminary data.</text>
</comment>
<dbReference type="Proteomes" id="UP000886595">
    <property type="component" value="Unassembled WGS sequence"/>
</dbReference>
<proteinExistence type="predicted"/>
<name>A0A8X7VI12_BRACI</name>
<protein>
    <submittedName>
        <fullName evidence="2">Uncharacterized protein</fullName>
    </submittedName>
</protein>
<dbReference type="OrthoDB" id="1750973at2759"/>
<gene>
    <name evidence="2" type="ORF">Bca52824_023560</name>
</gene>
<dbReference type="EMBL" id="JAAMPC010000005">
    <property type="protein sequence ID" value="KAG2312003.1"/>
    <property type="molecule type" value="Genomic_DNA"/>
</dbReference>
<sequence length="177" mass="20130">MVNTKAEQNQRSSRGGSARSLRRRVKLDRNQKNCARLLVSFGPILYQELLGREIDKSFQNLVLIPVRTRVTNRSLRCSLYDDLFFQERAIFRQVNVKRVNTNLRMDFHNNGSNEWLRENVRLSLSLAPIEATINEASSLPESKQELLFRLEDPLGPVEGSAPPPTAAHIMGSNRGKA</sequence>
<evidence type="ECO:0000313" key="2">
    <source>
        <dbReference type="EMBL" id="KAG2312003.1"/>
    </source>
</evidence>